<dbReference type="InterPro" id="IPR010753">
    <property type="entry name" value="DUF1330"/>
</dbReference>
<gene>
    <name evidence="2" type="ORF">DRW07_05050</name>
</gene>
<dbReference type="EMBL" id="RPOK01000001">
    <property type="protein sequence ID" value="RPJ68763.1"/>
    <property type="molecule type" value="Genomic_DNA"/>
</dbReference>
<comment type="caution">
    <text evidence="2">The sequence shown here is derived from an EMBL/GenBank/DDBJ whole genome shotgun (WGS) entry which is preliminary data.</text>
</comment>
<accession>A0A3N5Y635</accession>
<dbReference type="Gene3D" id="3.30.70.100">
    <property type="match status" value="1"/>
</dbReference>
<feature type="domain" description="DUF1330" evidence="1">
    <location>
        <begin position="4"/>
        <end position="89"/>
    </location>
</feature>
<dbReference type="RefSeq" id="WP_124026763.1">
    <property type="nucleotide sequence ID" value="NZ_JBHRSN010000005.1"/>
</dbReference>
<proteinExistence type="predicted"/>
<dbReference type="OrthoDB" id="9806380at2"/>
<dbReference type="Proteomes" id="UP000275281">
    <property type="component" value="Unassembled WGS sequence"/>
</dbReference>
<protein>
    <submittedName>
        <fullName evidence="2">DUF1330 domain-containing protein</fullName>
    </submittedName>
</protein>
<evidence type="ECO:0000313" key="2">
    <source>
        <dbReference type="EMBL" id="RPJ68763.1"/>
    </source>
</evidence>
<dbReference type="Pfam" id="PF07045">
    <property type="entry name" value="DUF1330"/>
    <property type="match status" value="1"/>
</dbReference>
<dbReference type="AlphaFoldDB" id="A0A3N5Y635"/>
<dbReference type="PANTHER" id="PTHR41521:SF4">
    <property type="entry name" value="BLR0684 PROTEIN"/>
    <property type="match status" value="1"/>
</dbReference>
<keyword evidence="3" id="KW-1185">Reference proteome</keyword>
<reference evidence="2 3" key="1">
    <citation type="submission" date="2018-11" db="EMBL/GenBank/DDBJ databases">
        <authorList>
            <person name="Ye M.-Q."/>
            <person name="Du Z.-J."/>
        </authorList>
    </citation>
    <scope>NUCLEOTIDE SEQUENCE [LARGE SCALE GENOMIC DNA]</scope>
    <source>
        <strain evidence="2 3">U0105</strain>
    </source>
</reference>
<evidence type="ECO:0000313" key="3">
    <source>
        <dbReference type="Proteomes" id="UP000275281"/>
    </source>
</evidence>
<organism evidence="2 3">
    <name type="scientific">Alteromonas sediminis</name>
    <dbReference type="NCBI Taxonomy" id="2259342"/>
    <lineage>
        <taxon>Bacteria</taxon>
        <taxon>Pseudomonadati</taxon>
        <taxon>Pseudomonadota</taxon>
        <taxon>Gammaproteobacteria</taxon>
        <taxon>Alteromonadales</taxon>
        <taxon>Alteromonadaceae</taxon>
        <taxon>Alteromonas/Salinimonas group</taxon>
        <taxon>Alteromonas</taxon>
    </lineage>
</organism>
<name>A0A3N5Y635_9ALTE</name>
<dbReference type="SUPFAM" id="SSF54909">
    <property type="entry name" value="Dimeric alpha+beta barrel"/>
    <property type="match status" value="1"/>
</dbReference>
<dbReference type="PANTHER" id="PTHR41521">
    <property type="match status" value="1"/>
</dbReference>
<dbReference type="InterPro" id="IPR011008">
    <property type="entry name" value="Dimeric_a/b-barrel"/>
</dbReference>
<evidence type="ECO:0000259" key="1">
    <source>
        <dbReference type="Pfam" id="PF07045"/>
    </source>
</evidence>
<sequence length="101" mass="11478">MSKPAYVFATIKVPDLNCYIEQYAKPFLSVIEEFDGEVLAATPQAQILEGHTNKNWTVLLKFPSLHRAEEFYHSDAYAPLLEKRQTALSEGAFMTLFEGLH</sequence>